<keyword evidence="2" id="KW-1185">Reference proteome</keyword>
<gene>
    <name evidence="1" type="ORF">S7711_11515</name>
</gene>
<evidence type="ECO:0008006" key="3">
    <source>
        <dbReference type="Google" id="ProtNLM"/>
    </source>
</evidence>
<dbReference type="AlphaFoldDB" id="A0A084B1X0"/>
<protein>
    <recommendedName>
        <fullName evidence="3">Retrotransposon gag domain-containing protein</fullName>
    </recommendedName>
</protein>
<sequence>MEQLGSNTANEGNRNPWLLALTGDELEARVEAARREHRDKTRRQCLRDMATIEESRKRCRLEGQAKINIKVPTLSRDQFRDVSGFIRDLASVFKLHRGEFKKDELKALYMSTCLQGAWKQRWNDHLTSGDSPTRTTIAIKQLRSINRGANQTFDDILPKFEDIIAEMGEKPSEQIKSGMFLNVLNDEYAQRLTSTGTPTKWRRVVEIKDKES</sequence>
<dbReference type="Proteomes" id="UP000028045">
    <property type="component" value="Unassembled WGS sequence"/>
</dbReference>
<evidence type="ECO:0000313" key="2">
    <source>
        <dbReference type="Proteomes" id="UP000028045"/>
    </source>
</evidence>
<proteinExistence type="predicted"/>
<dbReference type="HOGENOM" id="CLU_1300405_0_0_1"/>
<reference evidence="1 2" key="1">
    <citation type="journal article" date="2014" name="BMC Genomics">
        <title>Comparative genome sequencing reveals chemotype-specific gene clusters in the toxigenic black mold Stachybotrys.</title>
        <authorList>
            <person name="Semeiks J."/>
            <person name="Borek D."/>
            <person name="Otwinowski Z."/>
            <person name="Grishin N.V."/>
        </authorList>
    </citation>
    <scope>NUCLEOTIDE SEQUENCE [LARGE SCALE GENOMIC DNA]</scope>
    <source>
        <strain evidence="2">CBS 109288 / IBT 7711</strain>
    </source>
</reference>
<evidence type="ECO:0000313" key="1">
    <source>
        <dbReference type="EMBL" id="KEY71549.1"/>
    </source>
</evidence>
<organism evidence="1 2">
    <name type="scientific">Stachybotrys chartarum (strain CBS 109288 / IBT 7711)</name>
    <name type="common">Toxic black mold</name>
    <name type="synonym">Stilbospora chartarum</name>
    <dbReference type="NCBI Taxonomy" id="1280523"/>
    <lineage>
        <taxon>Eukaryota</taxon>
        <taxon>Fungi</taxon>
        <taxon>Dikarya</taxon>
        <taxon>Ascomycota</taxon>
        <taxon>Pezizomycotina</taxon>
        <taxon>Sordariomycetes</taxon>
        <taxon>Hypocreomycetidae</taxon>
        <taxon>Hypocreales</taxon>
        <taxon>Stachybotryaceae</taxon>
        <taxon>Stachybotrys</taxon>
    </lineage>
</organism>
<name>A0A084B1X0_STACB</name>
<accession>A0A084B1X0</accession>
<dbReference type="EMBL" id="KL648274">
    <property type="protein sequence ID" value="KEY71549.1"/>
    <property type="molecule type" value="Genomic_DNA"/>
</dbReference>